<evidence type="ECO:0000313" key="2">
    <source>
        <dbReference type="EMBL" id="MDK4300026.1"/>
    </source>
</evidence>
<evidence type="ECO:0000256" key="1">
    <source>
        <dbReference type="SAM" id="MobiDB-lite"/>
    </source>
</evidence>
<organism evidence="2 3">
    <name type="scientific">Corynebacterium propinquum</name>
    <dbReference type="NCBI Taxonomy" id="43769"/>
    <lineage>
        <taxon>Bacteria</taxon>
        <taxon>Bacillati</taxon>
        <taxon>Actinomycetota</taxon>
        <taxon>Actinomycetes</taxon>
        <taxon>Mycobacteriales</taxon>
        <taxon>Corynebacteriaceae</taxon>
        <taxon>Corynebacterium</taxon>
    </lineage>
</organism>
<dbReference type="EMBL" id="JASNVK010000002">
    <property type="protein sequence ID" value="MDK4300026.1"/>
    <property type="molecule type" value="Genomic_DNA"/>
</dbReference>
<reference evidence="2 3" key="1">
    <citation type="submission" date="2023-05" db="EMBL/GenBank/DDBJ databases">
        <title>Metabolic capabilities are highly conserved among human nasal-associated Corynebacterium species in pangenomic analyses.</title>
        <authorList>
            <person name="Tran T.H."/>
            <person name="Roberts A.Q."/>
            <person name="Escapa I.F."/>
            <person name="Gao W."/>
            <person name="Conlan S."/>
            <person name="Kong H."/>
            <person name="Segre J.A."/>
            <person name="Kelly M.S."/>
            <person name="Lemon K.P."/>
        </authorList>
    </citation>
    <scope>NUCLEOTIDE SEQUENCE [LARGE SCALE GENOMIC DNA]</scope>
    <source>
        <strain evidence="2 3">KPL2811</strain>
    </source>
</reference>
<protein>
    <submittedName>
        <fullName evidence="2">Uncharacterized protein</fullName>
    </submittedName>
</protein>
<accession>A0ABT7G0I3</accession>
<dbReference type="Proteomes" id="UP001243856">
    <property type="component" value="Unassembled WGS sequence"/>
</dbReference>
<comment type="caution">
    <text evidence="2">The sequence shown here is derived from an EMBL/GenBank/DDBJ whole genome shotgun (WGS) entry which is preliminary data.</text>
</comment>
<gene>
    <name evidence="2" type="ORF">QPX45_01975</name>
</gene>
<proteinExistence type="predicted"/>
<feature type="region of interest" description="Disordered" evidence="1">
    <location>
        <begin position="1"/>
        <end position="34"/>
    </location>
</feature>
<name>A0ABT7G0I3_9CORY</name>
<sequence>MIDAGTVDQDALDKLPEGSLEDYPQASLEQRDSQHPVLVAGWGKAVG</sequence>
<evidence type="ECO:0000313" key="3">
    <source>
        <dbReference type="Proteomes" id="UP001243856"/>
    </source>
</evidence>
<keyword evidence="3" id="KW-1185">Reference proteome</keyword>
<dbReference type="RefSeq" id="WP_239658236.1">
    <property type="nucleotide sequence ID" value="NZ_JASNUW010000008.1"/>
</dbReference>